<feature type="domain" description="DUF1553" evidence="1">
    <location>
        <begin position="1"/>
        <end position="214"/>
    </location>
</feature>
<reference evidence="2" key="1">
    <citation type="journal article" date="2014" name="Front. Microbiol.">
        <title>High frequency of phylogenetically diverse reductive dehalogenase-homologous genes in deep subseafloor sedimentary metagenomes.</title>
        <authorList>
            <person name="Kawai M."/>
            <person name="Futagami T."/>
            <person name="Toyoda A."/>
            <person name="Takaki Y."/>
            <person name="Nishi S."/>
            <person name="Hori S."/>
            <person name="Arai W."/>
            <person name="Tsubouchi T."/>
            <person name="Morono Y."/>
            <person name="Uchiyama I."/>
            <person name="Ito T."/>
            <person name="Fujiyama A."/>
            <person name="Inagaki F."/>
            <person name="Takami H."/>
        </authorList>
    </citation>
    <scope>NUCLEOTIDE SEQUENCE</scope>
    <source>
        <strain evidence="2">Expedition CK06-06</strain>
    </source>
</reference>
<dbReference type="InterPro" id="IPR022655">
    <property type="entry name" value="DUF1553"/>
</dbReference>
<dbReference type="AlphaFoldDB" id="X0X033"/>
<protein>
    <recommendedName>
        <fullName evidence="1">DUF1553 domain-containing protein</fullName>
    </recommendedName>
</protein>
<evidence type="ECO:0000259" key="1">
    <source>
        <dbReference type="Pfam" id="PF07587"/>
    </source>
</evidence>
<dbReference type="EMBL" id="BARS01043132">
    <property type="protein sequence ID" value="GAG36340.1"/>
    <property type="molecule type" value="Genomic_DNA"/>
</dbReference>
<feature type="non-terminal residue" evidence="2">
    <location>
        <position position="250"/>
    </location>
</feature>
<proteinExistence type="predicted"/>
<sequence>PSHPELLDWLAIDFIESQWNVKRFVKQIVMSGTYRQSSHVTAKNLSQDPDNRLLARGPRFRLDAEVIRDQALAISGLLVDTIGGKSVRPYQPAGLWKPVGFGGSNTSVFKQDAGSNLYRRSMYTFWKRTSPPPSMTTFDAPDRETCQVRRARTNTPLQALVLMNDVQFVEAARKLAERVVTEGGLSDEDRIVFAFRAVTSRRPNVTEKASLLRLLAEYQREFSADSEAAKRLISVGESSPNESLDAVEIS</sequence>
<evidence type="ECO:0000313" key="2">
    <source>
        <dbReference type="EMBL" id="GAG36340.1"/>
    </source>
</evidence>
<organism evidence="2">
    <name type="scientific">marine sediment metagenome</name>
    <dbReference type="NCBI Taxonomy" id="412755"/>
    <lineage>
        <taxon>unclassified sequences</taxon>
        <taxon>metagenomes</taxon>
        <taxon>ecological metagenomes</taxon>
    </lineage>
</organism>
<gene>
    <name evidence="2" type="ORF">S01H1_65346</name>
</gene>
<dbReference type="PANTHER" id="PTHR35889">
    <property type="entry name" value="CYCLOINULO-OLIGOSACCHARIDE FRUCTANOTRANSFERASE-RELATED"/>
    <property type="match status" value="1"/>
</dbReference>
<name>X0X033_9ZZZZ</name>
<dbReference type="Pfam" id="PF07587">
    <property type="entry name" value="PSD1"/>
    <property type="match status" value="1"/>
</dbReference>
<dbReference type="PANTHER" id="PTHR35889:SF3">
    <property type="entry name" value="F-BOX DOMAIN-CONTAINING PROTEIN"/>
    <property type="match status" value="1"/>
</dbReference>
<comment type="caution">
    <text evidence="2">The sequence shown here is derived from an EMBL/GenBank/DDBJ whole genome shotgun (WGS) entry which is preliminary data.</text>
</comment>
<accession>X0X033</accession>
<feature type="non-terminal residue" evidence="2">
    <location>
        <position position="1"/>
    </location>
</feature>